<organism evidence="2 3">
    <name type="scientific">Digitaria exilis</name>
    <dbReference type="NCBI Taxonomy" id="1010633"/>
    <lineage>
        <taxon>Eukaryota</taxon>
        <taxon>Viridiplantae</taxon>
        <taxon>Streptophyta</taxon>
        <taxon>Embryophyta</taxon>
        <taxon>Tracheophyta</taxon>
        <taxon>Spermatophyta</taxon>
        <taxon>Magnoliopsida</taxon>
        <taxon>Liliopsida</taxon>
        <taxon>Poales</taxon>
        <taxon>Poaceae</taxon>
        <taxon>PACMAD clade</taxon>
        <taxon>Panicoideae</taxon>
        <taxon>Panicodae</taxon>
        <taxon>Paniceae</taxon>
        <taxon>Anthephorinae</taxon>
        <taxon>Digitaria</taxon>
    </lineage>
</organism>
<sequence length="270" mass="30248">MQENPPRKISASQGCSSYYKNPFIVAAKRQHHQRGSTRPLPLRLPANSHGGEPRLHLHLRPSHPPPPPRPGRLRSFCAALLRHRGAGLREGHLGRGPHGPRPLLRGVAPGRAGQRRRGRARARRDRHQPHAGQLHGRRGGHQGPREARRRVAGAPAAGACHVSPALHRGAQRRAQRRPRAGVGEAPRLRGGDAGRREGGHRLRGRVRRRQRRRAVAAAEGGRGRRQPHHHRRAHRQVAETRTGRRRRCCLLIRWGDVKVIVDPEKHCRSC</sequence>
<feature type="compositionally biased region" description="Basic residues" evidence="1">
    <location>
        <begin position="201"/>
        <end position="214"/>
    </location>
</feature>
<gene>
    <name evidence="2" type="ORF">HU200_032026</name>
</gene>
<proteinExistence type="predicted"/>
<keyword evidence="3" id="KW-1185">Reference proteome</keyword>
<dbReference type="EMBL" id="JACEFO010001778">
    <property type="protein sequence ID" value="KAF8703236.1"/>
    <property type="molecule type" value="Genomic_DNA"/>
</dbReference>
<feature type="compositionally biased region" description="Basic and acidic residues" evidence="1">
    <location>
        <begin position="186"/>
        <end position="200"/>
    </location>
</feature>
<feature type="region of interest" description="Disordered" evidence="1">
    <location>
        <begin position="88"/>
        <end position="240"/>
    </location>
</feature>
<feature type="compositionally biased region" description="Basic residues" evidence="1">
    <location>
        <begin position="113"/>
        <end position="140"/>
    </location>
</feature>
<dbReference type="Proteomes" id="UP000636709">
    <property type="component" value="Unassembled WGS sequence"/>
</dbReference>
<dbReference type="AlphaFoldDB" id="A0A835BTL2"/>
<feature type="compositionally biased region" description="Basic residues" evidence="1">
    <location>
        <begin position="169"/>
        <end position="179"/>
    </location>
</feature>
<evidence type="ECO:0000256" key="1">
    <source>
        <dbReference type="SAM" id="MobiDB-lite"/>
    </source>
</evidence>
<feature type="compositionally biased region" description="Basic residues" evidence="1">
    <location>
        <begin position="223"/>
        <end position="235"/>
    </location>
</feature>
<name>A0A835BTL2_9POAL</name>
<feature type="region of interest" description="Disordered" evidence="1">
    <location>
        <begin position="28"/>
        <end position="73"/>
    </location>
</feature>
<evidence type="ECO:0000313" key="2">
    <source>
        <dbReference type="EMBL" id="KAF8703236.1"/>
    </source>
</evidence>
<evidence type="ECO:0000313" key="3">
    <source>
        <dbReference type="Proteomes" id="UP000636709"/>
    </source>
</evidence>
<accession>A0A835BTL2</accession>
<protein>
    <submittedName>
        <fullName evidence="2">Uncharacterized protein</fullName>
    </submittedName>
</protein>
<feature type="compositionally biased region" description="Low complexity" evidence="1">
    <location>
        <begin position="101"/>
        <end position="112"/>
    </location>
</feature>
<reference evidence="2" key="1">
    <citation type="submission" date="2020-07" db="EMBL/GenBank/DDBJ databases">
        <title>Genome sequence and genetic diversity analysis of an under-domesticated orphan crop, white fonio (Digitaria exilis).</title>
        <authorList>
            <person name="Bennetzen J.L."/>
            <person name="Chen S."/>
            <person name="Ma X."/>
            <person name="Wang X."/>
            <person name="Yssel A.E.J."/>
            <person name="Chaluvadi S.R."/>
            <person name="Johnson M."/>
            <person name="Gangashetty P."/>
            <person name="Hamidou F."/>
            <person name="Sanogo M.D."/>
            <person name="Zwaenepoel A."/>
            <person name="Wallace J."/>
            <person name="Van De Peer Y."/>
            <person name="Van Deynze A."/>
        </authorList>
    </citation>
    <scope>NUCLEOTIDE SEQUENCE</scope>
    <source>
        <tissue evidence="2">Leaves</tissue>
    </source>
</reference>
<comment type="caution">
    <text evidence="2">The sequence shown here is derived from an EMBL/GenBank/DDBJ whole genome shotgun (WGS) entry which is preliminary data.</text>
</comment>